<dbReference type="EMBL" id="FQXZ01000027">
    <property type="protein sequence ID" value="SHI22492.1"/>
    <property type="molecule type" value="Genomic_DNA"/>
</dbReference>
<dbReference type="InterPro" id="IPR006750">
    <property type="entry name" value="YdcZ"/>
</dbReference>
<feature type="transmembrane region" description="Helical" evidence="1">
    <location>
        <begin position="71"/>
        <end position="91"/>
    </location>
</feature>
<dbReference type="RefSeq" id="WP_073604284.1">
    <property type="nucleotide sequence ID" value="NZ_FQXZ01000027.1"/>
</dbReference>
<keyword evidence="1" id="KW-1133">Transmembrane helix</keyword>
<dbReference type="GO" id="GO:0005886">
    <property type="term" value="C:plasma membrane"/>
    <property type="evidence" value="ECO:0007669"/>
    <property type="project" value="TreeGrafter"/>
</dbReference>
<feature type="chain" id="PRO_5012477561" description="Inner membrane protein YdcZ" evidence="2">
    <location>
        <begin position="21"/>
        <end position="154"/>
    </location>
</feature>
<evidence type="ECO:0000313" key="4">
    <source>
        <dbReference type="Proteomes" id="UP000184608"/>
    </source>
</evidence>
<keyword evidence="1" id="KW-0472">Membrane</keyword>
<feature type="transmembrane region" description="Helical" evidence="1">
    <location>
        <begin position="36"/>
        <end position="59"/>
    </location>
</feature>
<keyword evidence="4" id="KW-1185">Reference proteome</keyword>
<feature type="signal peptide" evidence="2">
    <location>
        <begin position="1"/>
        <end position="20"/>
    </location>
</feature>
<evidence type="ECO:0008006" key="5">
    <source>
        <dbReference type="Google" id="ProtNLM"/>
    </source>
</evidence>
<name>A0A1M5ZE85_9VIBR</name>
<feature type="transmembrane region" description="Helical" evidence="1">
    <location>
        <begin position="132"/>
        <end position="152"/>
    </location>
</feature>
<dbReference type="Pfam" id="PF04657">
    <property type="entry name" value="DMT_YdcZ"/>
    <property type="match status" value="1"/>
</dbReference>
<reference evidence="3 4" key="1">
    <citation type="submission" date="2016-11" db="EMBL/GenBank/DDBJ databases">
        <authorList>
            <person name="Jaros S."/>
            <person name="Januszkiewicz K."/>
            <person name="Wedrychowicz H."/>
        </authorList>
    </citation>
    <scope>NUCLEOTIDE SEQUENCE [LARGE SCALE GENOMIC DNA]</scope>
    <source>
        <strain evidence="3 4">CECT 7868</strain>
    </source>
</reference>
<keyword evidence="1" id="KW-0812">Transmembrane</keyword>
<dbReference type="PANTHER" id="PTHR34821:SF2">
    <property type="entry name" value="INNER MEMBRANE PROTEIN YDCZ"/>
    <property type="match status" value="1"/>
</dbReference>
<dbReference type="PANTHER" id="PTHR34821">
    <property type="entry name" value="INNER MEMBRANE PROTEIN YDCZ"/>
    <property type="match status" value="1"/>
</dbReference>
<dbReference type="AlphaFoldDB" id="A0A1M5ZE85"/>
<accession>A0A1M5ZE85</accession>
<dbReference type="STRING" id="1216006.VA7868_02618"/>
<dbReference type="Proteomes" id="UP000184608">
    <property type="component" value="Unassembled WGS sequence"/>
</dbReference>
<protein>
    <recommendedName>
        <fullName evidence="5">Inner membrane protein YdcZ</fullName>
    </recommendedName>
</protein>
<evidence type="ECO:0000313" key="3">
    <source>
        <dbReference type="EMBL" id="SHI22492.1"/>
    </source>
</evidence>
<organism evidence="3 4">
    <name type="scientific">Vibrio aerogenes CECT 7868</name>
    <dbReference type="NCBI Taxonomy" id="1216006"/>
    <lineage>
        <taxon>Bacteria</taxon>
        <taxon>Pseudomonadati</taxon>
        <taxon>Pseudomonadota</taxon>
        <taxon>Gammaproteobacteria</taxon>
        <taxon>Vibrionales</taxon>
        <taxon>Vibrionaceae</taxon>
        <taxon>Vibrio</taxon>
    </lineage>
</organism>
<keyword evidence="2" id="KW-0732">Signal</keyword>
<sequence>MNTVYLVIALLAGAGMSVQAAVNSRLSSGLGDQPVVAALISFAVGSVCLAVIAGFLSDWHQVTNGLGQQPLWRWFGGAIGAGIVFTSVLLAQKLGVANTMFLFIVGQMITGMAIDHFGLIQMSVRPAHWWKFAGMGLMVCGLVLFTFGHRWFGE</sequence>
<evidence type="ECO:0000256" key="1">
    <source>
        <dbReference type="SAM" id="Phobius"/>
    </source>
</evidence>
<evidence type="ECO:0000256" key="2">
    <source>
        <dbReference type="SAM" id="SignalP"/>
    </source>
</evidence>
<feature type="transmembrane region" description="Helical" evidence="1">
    <location>
        <begin position="97"/>
        <end position="120"/>
    </location>
</feature>
<gene>
    <name evidence="3" type="ORF">VA7868_02618</name>
</gene>
<proteinExistence type="predicted"/>